<evidence type="ECO:0000313" key="3">
    <source>
        <dbReference type="Proteomes" id="UP000527616"/>
    </source>
</evidence>
<name>A0A7Z0D7U0_9ACTN</name>
<dbReference type="PANTHER" id="PTHR35807:SF2">
    <property type="entry name" value="TRANSCRIPTIONAL ACTIVATOR DOMAIN"/>
    <property type="match status" value="1"/>
</dbReference>
<gene>
    <name evidence="2" type="ORF">GGQ54_001071</name>
</gene>
<dbReference type="Proteomes" id="UP000527616">
    <property type="component" value="Unassembled WGS sequence"/>
</dbReference>
<dbReference type="EMBL" id="JACBZS010000001">
    <property type="protein sequence ID" value="NYI70511.1"/>
    <property type="molecule type" value="Genomic_DNA"/>
</dbReference>
<dbReference type="PANTHER" id="PTHR35807">
    <property type="entry name" value="TRANSCRIPTIONAL REGULATOR REDD-RELATED"/>
    <property type="match status" value="1"/>
</dbReference>
<accession>A0A7Z0D7U0</accession>
<reference evidence="2 3" key="1">
    <citation type="submission" date="2020-07" db="EMBL/GenBank/DDBJ databases">
        <title>Sequencing the genomes of 1000 actinobacteria strains.</title>
        <authorList>
            <person name="Klenk H.-P."/>
        </authorList>
    </citation>
    <scope>NUCLEOTIDE SEQUENCE [LARGE SCALE GENOMIC DNA]</scope>
    <source>
        <strain evidence="2 3">DSM 103164</strain>
    </source>
</reference>
<dbReference type="Pfam" id="PF03704">
    <property type="entry name" value="BTAD"/>
    <property type="match status" value="1"/>
</dbReference>
<dbReference type="Gene3D" id="1.10.10.10">
    <property type="entry name" value="Winged helix-like DNA-binding domain superfamily/Winged helix DNA-binding domain"/>
    <property type="match status" value="1"/>
</dbReference>
<evidence type="ECO:0000313" key="2">
    <source>
        <dbReference type="EMBL" id="NYI70511.1"/>
    </source>
</evidence>
<proteinExistence type="predicted"/>
<dbReference type="InterPro" id="IPR051677">
    <property type="entry name" value="AfsR-DnrI-RedD_regulator"/>
</dbReference>
<dbReference type="InterPro" id="IPR005158">
    <property type="entry name" value="BTAD"/>
</dbReference>
<dbReference type="Gene3D" id="1.25.40.10">
    <property type="entry name" value="Tetratricopeptide repeat domain"/>
    <property type="match status" value="1"/>
</dbReference>
<dbReference type="GO" id="GO:0003677">
    <property type="term" value="F:DNA binding"/>
    <property type="evidence" value="ECO:0007669"/>
    <property type="project" value="UniProtKB-KW"/>
</dbReference>
<sequence>MGVSDDRSYSARLFGPFTVLRGDRPLGTAGAAPGLTAARTLLKWFLIHPGVRFSPEELAEVIAPGRSNPRNRLNRTLHYLRDYLEPDREGRPSTFIHNTDSGYRFDPAERWQVDYWQARLLIIKARQTRSRGDVDNAIHQLETLAQMDAMVFLPEDIYDDAFAETRAAHESACHEARLTLLNLYLTTQRLPQALAGGLALLDQDPYDESAAEAVAVAHALGGNRIAAIQSLLEFRARLTDDMRIRPSDDLLRLEHQLRSGAPIRTAPDGRPQRG</sequence>
<keyword evidence="3" id="KW-1185">Reference proteome</keyword>
<protein>
    <submittedName>
        <fullName evidence="2">DNA-binding SARP family transcriptional activator</fullName>
    </submittedName>
</protein>
<evidence type="ECO:0000259" key="1">
    <source>
        <dbReference type="SMART" id="SM01043"/>
    </source>
</evidence>
<dbReference type="GO" id="GO:0006355">
    <property type="term" value="P:regulation of DNA-templated transcription"/>
    <property type="evidence" value="ECO:0007669"/>
    <property type="project" value="InterPro"/>
</dbReference>
<feature type="domain" description="Bacterial transcriptional activator" evidence="1">
    <location>
        <begin position="113"/>
        <end position="258"/>
    </location>
</feature>
<dbReference type="SMART" id="SM01043">
    <property type="entry name" value="BTAD"/>
    <property type="match status" value="1"/>
</dbReference>
<keyword evidence="2" id="KW-0238">DNA-binding</keyword>
<dbReference type="AlphaFoldDB" id="A0A7Z0D7U0"/>
<dbReference type="InterPro" id="IPR036388">
    <property type="entry name" value="WH-like_DNA-bd_sf"/>
</dbReference>
<comment type="caution">
    <text evidence="2">The sequence shown here is derived from an EMBL/GenBank/DDBJ whole genome shotgun (WGS) entry which is preliminary data.</text>
</comment>
<dbReference type="SUPFAM" id="SSF48452">
    <property type="entry name" value="TPR-like"/>
    <property type="match status" value="1"/>
</dbReference>
<dbReference type="RefSeq" id="WP_179444460.1">
    <property type="nucleotide sequence ID" value="NZ_JACBZS010000001.1"/>
</dbReference>
<dbReference type="InterPro" id="IPR011990">
    <property type="entry name" value="TPR-like_helical_dom_sf"/>
</dbReference>
<dbReference type="SUPFAM" id="SSF46894">
    <property type="entry name" value="C-terminal effector domain of the bipartite response regulators"/>
    <property type="match status" value="1"/>
</dbReference>
<dbReference type="InterPro" id="IPR016032">
    <property type="entry name" value="Sig_transdc_resp-reg_C-effctor"/>
</dbReference>
<organism evidence="2 3">
    <name type="scientific">Naumannella cuiyingiana</name>
    <dbReference type="NCBI Taxonomy" id="1347891"/>
    <lineage>
        <taxon>Bacteria</taxon>
        <taxon>Bacillati</taxon>
        <taxon>Actinomycetota</taxon>
        <taxon>Actinomycetes</taxon>
        <taxon>Propionibacteriales</taxon>
        <taxon>Propionibacteriaceae</taxon>
        <taxon>Naumannella</taxon>
    </lineage>
</organism>